<accession>A0A9W4U739</accession>
<evidence type="ECO:0000313" key="2">
    <source>
        <dbReference type="Proteomes" id="UP001152607"/>
    </source>
</evidence>
<dbReference type="Proteomes" id="UP001152607">
    <property type="component" value="Unassembled WGS sequence"/>
</dbReference>
<reference evidence="1" key="1">
    <citation type="submission" date="2023-01" db="EMBL/GenBank/DDBJ databases">
        <authorList>
            <person name="Van Ghelder C."/>
            <person name="Rancurel C."/>
        </authorList>
    </citation>
    <scope>NUCLEOTIDE SEQUENCE</scope>
    <source>
        <strain evidence="1">CNCM I-4278</strain>
    </source>
</reference>
<name>A0A9W4U739_9PLEO</name>
<keyword evidence="2" id="KW-1185">Reference proteome</keyword>
<evidence type="ECO:0000313" key="1">
    <source>
        <dbReference type="EMBL" id="CAI6294753.1"/>
    </source>
</evidence>
<dbReference type="AlphaFoldDB" id="A0A9W4U739"/>
<gene>
    <name evidence="1" type="ORF">PDIGIT_LOCUS2601</name>
</gene>
<protein>
    <submittedName>
        <fullName evidence="1">Uncharacterized protein</fullName>
    </submittedName>
</protein>
<organism evidence="1 2">
    <name type="scientific">Periconia digitata</name>
    <dbReference type="NCBI Taxonomy" id="1303443"/>
    <lineage>
        <taxon>Eukaryota</taxon>
        <taxon>Fungi</taxon>
        <taxon>Dikarya</taxon>
        <taxon>Ascomycota</taxon>
        <taxon>Pezizomycotina</taxon>
        <taxon>Dothideomycetes</taxon>
        <taxon>Pleosporomycetidae</taxon>
        <taxon>Pleosporales</taxon>
        <taxon>Massarineae</taxon>
        <taxon>Periconiaceae</taxon>
        <taxon>Periconia</taxon>
    </lineage>
</organism>
<sequence>MIPSVAFHATSMAPCGTGNLPFAQASPSVNGATFHSRYPGVTAWTPRTCSLSSPVGPAAHAWQRLVLRPRAGPPAASNVSQKQPV</sequence>
<comment type="caution">
    <text evidence="1">The sequence shown here is derived from an EMBL/GenBank/DDBJ whole genome shotgun (WGS) entry which is preliminary data.</text>
</comment>
<dbReference type="EMBL" id="CAOQHR010000002">
    <property type="protein sequence ID" value="CAI6294753.1"/>
    <property type="molecule type" value="Genomic_DNA"/>
</dbReference>
<proteinExistence type="predicted"/>